<evidence type="ECO:0000313" key="2">
    <source>
        <dbReference type="Proteomes" id="UP000028840"/>
    </source>
</evidence>
<comment type="caution">
    <text evidence="1">The sequence shown here is derived from an EMBL/GenBank/DDBJ whole genome shotgun (WGS) entry which is preliminary data.</text>
</comment>
<organism evidence="1 2">
    <name type="scientific">Toxoplasma gondii VAND</name>
    <dbReference type="NCBI Taxonomy" id="933077"/>
    <lineage>
        <taxon>Eukaryota</taxon>
        <taxon>Sar</taxon>
        <taxon>Alveolata</taxon>
        <taxon>Apicomplexa</taxon>
        <taxon>Conoidasida</taxon>
        <taxon>Coccidia</taxon>
        <taxon>Eucoccidiorida</taxon>
        <taxon>Eimeriorina</taxon>
        <taxon>Sarcocystidae</taxon>
        <taxon>Toxoplasma</taxon>
    </lineage>
</organism>
<proteinExistence type="predicted"/>
<dbReference type="AlphaFoldDB" id="A0A086Q4V7"/>
<dbReference type="EMBL" id="AEYJ02000757">
    <property type="protein sequence ID" value="KFH07639.1"/>
    <property type="molecule type" value="Genomic_DNA"/>
</dbReference>
<feature type="non-terminal residue" evidence="1">
    <location>
        <position position="1"/>
    </location>
</feature>
<accession>A0A086Q4V7</accession>
<name>A0A086Q4V7_TOXGO</name>
<reference evidence="1 2" key="1">
    <citation type="submission" date="2014-08" db="EMBL/GenBank/DDBJ databases">
        <authorList>
            <person name="Sibley D."/>
            <person name="Venepally P."/>
            <person name="Karamycheva S."/>
            <person name="Hadjithomas M."/>
            <person name="Khan A."/>
            <person name="Brunk B."/>
            <person name="Roos D."/>
            <person name="Caler E."/>
            <person name="Lorenzi H."/>
        </authorList>
    </citation>
    <scope>NUCLEOTIDE SEQUENCE [LARGE SCALE GENOMIC DNA]</scope>
    <source>
        <strain evidence="1 2">VAND</strain>
    </source>
</reference>
<evidence type="ECO:0000313" key="1">
    <source>
        <dbReference type="EMBL" id="KFH07639.1"/>
    </source>
</evidence>
<dbReference type="Proteomes" id="UP000028840">
    <property type="component" value="Unassembled WGS sequence"/>
</dbReference>
<dbReference type="VEuPathDB" id="ToxoDB:TGVAND_237450C"/>
<protein>
    <submittedName>
        <fullName evidence="1">Uncharacterized protein</fullName>
    </submittedName>
</protein>
<gene>
    <name evidence="1" type="ORF">TGVAND_237450C</name>
</gene>
<reference evidence="1 2" key="2">
    <citation type="journal article" date="2015" name="Eukaryot. Cell">
        <title>Genetic mapping reveals that sinefungin resistance in Toxoplasma gondii is controlled by a putative amino acid transporter locus that can be used as a negative selectable marker.</title>
        <authorList>
            <person name="Behnke M.S."/>
            <person name="Khan A."/>
            <person name="Sibley L.D."/>
        </authorList>
    </citation>
    <scope>NUCLEOTIDE SEQUENCE [LARGE SCALE GENOMIC DNA]</scope>
    <source>
        <strain evidence="1 2">VAND</strain>
    </source>
</reference>
<sequence>TFDANWFSAKAPDCRSATRTWFSQLRHFNGRSRHECRNFDFRVRRVGVDCAARVVSARRGRARRAVCFFGGDRVTSALSFEGNHRRVHLGQPRRKRVSSVRF</sequence>